<evidence type="ECO:0000313" key="4">
    <source>
        <dbReference type="Proteomes" id="UP000650467"/>
    </source>
</evidence>
<feature type="region of interest" description="Disordered" evidence="2">
    <location>
        <begin position="309"/>
        <end position="533"/>
    </location>
</feature>
<sequence>MKSSHLQQIKSLGLLHDLQDYIASVESLAAEQKKELERVKEEKRDMEKFLARAEAHAERQSGGAGLDFTVSEVADLPPRMRALVEDNRGLRDTVKNYKKRNQTLEHTVTQQQNQVLALSEANERLKAQLAECSRTPAEVEREESLKKQLELKTRQVENLEHSLGVLRGKVDTDSKLYRQNLSAAAREKDALKRQLVASTKSLEEKDKDMRALQLELRKAKRGAPPTRGGVTAGTYRLPGGGAEDAGAVAGAAPAAAAEPEERIRIMLMIVRDEIPMPYEVRVEVPYEVRVEVPVEVRVEVPVPVPMPVLAAPEPAQEPEPEPETQAEPEPEPESEPAPEPEAAPEPEVAPEGAPEPEAEAPPTTEQEEQPAAPAEGEGAADAEGEPGDGAELKDEDMVPAGAWPTSGGEEEAGAKAAEGAEAAEPPPADAEGAEAEADGEPEAEVAPAGEGLEEGEEAGQNGDAGPPMEHSSPPMPVPYSRTAARALATRVGGTSGGKQPHPPAGSASGASSHRKPSASSTASASSGKGKLQK</sequence>
<evidence type="ECO:0000256" key="2">
    <source>
        <dbReference type="SAM" id="MobiDB-lite"/>
    </source>
</evidence>
<name>A0A835VPJ8_CHLIN</name>
<proteinExistence type="predicted"/>
<feature type="coiled-coil region" evidence="1">
    <location>
        <begin position="22"/>
        <end position="222"/>
    </location>
</feature>
<feature type="compositionally biased region" description="Low complexity" evidence="2">
    <location>
        <begin position="504"/>
        <end position="526"/>
    </location>
</feature>
<feature type="compositionally biased region" description="Acidic residues" evidence="2">
    <location>
        <begin position="431"/>
        <end position="443"/>
    </location>
</feature>
<reference evidence="3" key="1">
    <citation type="journal article" date="2020" name="bioRxiv">
        <title>Comparative genomics of Chlamydomonas.</title>
        <authorList>
            <person name="Craig R.J."/>
            <person name="Hasan A.R."/>
            <person name="Ness R.W."/>
            <person name="Keightley P.D."/>
        </authorList>
    </citation>
    <scope>NUCLEOTIDE SEQUENCE</scope>
    <source>
        <strain evidence="3">SAG 7.73</strain>
    </source>
</reference>
<organism evidence="3 4">
    <name type="scientific">Chlamydomonas incerta</name>
    <dbReference type="NCBI Taxonomy" id="51695"/>
    <lineage>
        <taxon>Eukaryota</taxon>
        <taxon>Viridiplantae</taxon>
        <taxon>Chlorophyta</taxon>
        <taxon>core chlorophytes</taxon>
        <taxon>Chlorophyceae</taxon>
        <taxon>CS clade</taxon>
        <taxon>Chlamydomonadales</taxon>
        <taxon>Chlamydomonadaceae</taxon>
        <taxon>Chlamydomonas</taxon>
    </lineage>
</organism>
<dbReference type="Gene3D" id="1.10.287.1490">
    <property type="match status" value="1"/>
</dbReference>
<feature type="compositionally biased region" description="Acidic residues" evidence="2">
    <location>
        <begin position="316"/>
        <end position="344"/>
    </location>
</feature>
<accession>A0A835VPJ8</accession>
<protein>
    <submittedName>
        <fullName evidence="3">Uncharacterized protein</fullName>
    </submittedName>
</protein>
<gene>
    <name evidence="3" type="ORF">HXX76_015593</name>
</gene>
<dbReference type="Proteomes" id="UP000650467">
    <property type="component" value="Unassembled WGS sequence"/>
</dbReference>
<evidence type="ECO:0000313" key="3">
    <source>
        <dbReference type="EMBL" id="KAG2422995.1"/>
    </source>
</evidence>
<evidence type="ECO:0000256" key="1">
    <source>
        <dbReference type="SAM" id="Coils"/>
    </source>
</evidence>
<dbReference type="AlphaFoldDB" id="A0A835VPJ8"/>
<feature type="compositionally biased region" description="Low complexity" evidence="2">
    <location>
        <begin position="414"/>
        <end position="423"/>
    </location>
</feature>
<keyword evidence="1" id="KW-0175">Coiled coil</keyword>
<feature type="compositionally biased region" description="Low complexity" evidence="2">
    <location>
        <begin position="360"/>
        <end position="377"/>
    </location>
</feature>
<feature type="compositionally biased region" description="Acidic residues" evidence="2">
    <location>
        <begin position="378"/>
        <end position="388"/>
    </location>
</feature>
<dbReference type="EMBL" id="JAEHOC010000088">
    <property type="protein sequence ID" value="KAG2422995.1"/>
    <property type="molecule type" value="Genomic_DNA"/>
</dbReference>
<dbReference type="OrthoDB" id="542398at2759"/>
<comment type="caution">
    <text evidence="3">The sequence shown here is derived from an EMBL/GenBank/DDBJ whole genome shotgun (WGS) entry which is preliminary data.</text>
</comment>
<keyword evidence="4" id="KW-1185">Reference proteome</keyword>